<keyword evidence="6" id="KW-1185">Reference proteome</keyword>
<dbReference type="InParanoid" id="A0A1X2HI34"/>
<protein>
    <submittedName>
        <fullName evidence="5">SSU rRNA processing protein</fullName>
    </submittedName>
</protein>
<dbReference type="EMBL" id="MCGN01000003">
    <property type="protein sequence ID" value="ORY98718.1"/>
    <property type="molecule type" value="Genomic_DNA"/>
</dbReference>
<dbReference type="InterPro" id="IPR012677">
    <property type="entry name" value="Nucleotide-bd_a/b_plait_sf"/>
</dbReference>
<evidence type="ECO:0000313" key="6">
    <source>
        <dbReference type="Proteomes" id="UP000242180"/>
    </source>
</evidence>
<evidence type="ECO:0000259" key="4">
    <source>
        <dbReference type="Pfam" id="PF17799"/>
    </source>
</evidence>
<dbReference type="AlphaFoldDB" id="A0A1X2HI34"/>
<dbReference type="OMA" id="GIHKWIA"/>
<dbReference type="InterPro" id="IPR024326">
    <property type="entry name" value="RRP7_C"/>
</dbReference>
<dbReference type="FunCoup" id="A0A1X2HI34">
    <property type="interactions" value="268"/>
</dbReference>
<dbReference type="GO" id="GO:0003676">
    <property type="term" value="F:nucleic acid binding"/>
    <property type="evidence" value="ECO:0007669"/>
    <property type="project" value="InterPro"/>
</dbReference>
<dbReference type="InterPro" id="IPR040447">
    <property type="entry name" value="RRM_Rrp7"/>
</dbReference>
<proteinExistence type="inferred from homology"/>
<dbReference type="Gene3D" id="3.30.70.330">
    <property type="match status" value="1"/>
</dbReference>
<dbReference type="GO" id="GO:0032545">
    <property type="term" value="C:CURI complex"/>
    <property type="evidence" value="ECO:0007669"/>
    <property type="project" value="TreeGrafter"/>
</dbReference>
<keyword evidence="2" id="KW-0175">Coiled coil</keyword>
<evidence type="ECO:0000259" key="3">
    <source>
        <dbReference type="Pfam" id="PF12923"/>
    </source>
</evidence>
<feature type="coiled-coil region" evidence="2">
    <location>
        <begin position="236"/>
        <end position="263"/>
    </location>
</feature>
<reference evidence="5 6" key="1">
    <citation type="submission" date="2016-07" db="EMBL/GenBank/DDBJ databases">
        <title>Pervasive Adenine N6-methylation of Active Genes in Fungi.</title>
        <authorList>
            <consortium name="DOE Joint Genome Institute"/>
            <person name="Mondo S.J."/>
            <person name="Dannebaum R.O."/>
            <person name="Kuo R.C."/>
            <person name="Labutti K."/>
            <person name="Haridas S."/>
            <person name="Kuo A."/>
            <person name="Salamov A."/>
            <person name="Ahrendt S.R."/>
            <person name="Lipzen A."/>
            <person name="Sullivan W."/>
            <person name="Andreopoulos W.B."/>
            <person name="Clum A."/>
            <person name="Lindquist E."/>
            <person name="Daum C."/>
            <person name="Ramamoorthy G.K."/>
            <person name="Gryganskyi A."/>
            <person name="Culley D."/>
            <person name="Magnuson J.K."/>
            <person name="James T.Y."/>
            <person name="O'Malley M.A."/>
            <person name="Stajich J.E."/>
            <person name="Spatafora J.W."/>
            <person name="Visel A."/>
            <person name="Grigoriev I.V."/>
        </authorList>
    </citation>
    <scope>NUCLEOTIDE SEQUENCE [LARGE SCALE GENOMIC DNA]</scope>
    <source>
        <strain evidence="5 6">NRRL 2496</strain>
    </source>
</reference>
<name>A0A1X2HI34_SYNRA</name>
<feature type="domain" description="Rrp7 RRM-like N-terminal" evidence="4">
    <location>
        <begin position="17"/>
        <end position="77"/>
    </location>
</feature>
<dbReference type="PANTHER" id="PTHR13191">
    <property type="entry name" value="RIBOSOMAL RNA PROCESSING PROTEIN 7-RELATED"/>
    <property type="match status" value="1"/>
</dbReference>
<dbReference type="InterPro" id="IPR035979">
    <property type="entry name" value="RBD_domain_sf"/>
</dbReference>
<dbReference type="Gene3D" id="6.10.250.1770">
    <property type="match status" value="1"/>
</dbReference>
<dbReference type="InterPro" id="IPR040446">
    <property type="entry name" value="RRP7"/>
</dbReference>
<sequence length="269" mass="31585">MPKRQRTETSQIELQEFSGFKILPVMVGSSGNRHYLYIRQHVMRTPTKGLEPDRTLFVLNLPVDTTDSHLEELFRPAHGITRVLYQDILVEQQHQSTSVPSPLRRLLHSGSAAHVVFESADDLASILTMTDSHRSWKPSKKSKAELEPLGFARYLHKYDVCRPTDMWAQVEKCYTKFDTHEYERERDVKDKAEQMDDDGFTVVVRKRAPLAVEQTEAALPKKKKSELKDFYRFQFREKKQTELQDLRKKFEEDKEKIAKLKQARKFKPY</sequence>
<dbReference type="SUPFAM" id="SSF54928">
    <property type="entry name" value="RNA-binding domain, RBD"/>
    <property type="match status" value="1"/>
</dbReference>
<comment type="similarity">
    <text evidence="1">Belongs to the RRP7 family.</text>
</comment>
<evidence type="ECO:0000256" key="2">
    <source>
        <dbReference type="SAM" id="Coils"/>
    </source>
</evidence>
<accession>A0A1X2HI34</accession>
<comment type="caution">
    <text evidence="5">The sequence shown here is derived from an EMBL/GenBank/DDBJ whole genome shotgun (WGS) entry which is preliminary data.</text>
</comment>
<dbReference type="Pfam" id="PF17799">
    <property type="entry name" value="RRM_Rrp7"/>
    <property type="match status" value="1"/>
</dbReference>
<dbReference type="Pfam" id="PF12923">
    <property type="entry name" value="RRP7"/>
    <property type="match status" value="1"/>
</dbReference>
<dbReference type="Proteomes" id="UP000242180">
    <property type="component" value="Unassembled WGS sequence"/>
</dbReference>
<evidence type="ECO:0000313" key="5">
    <source>
        <dbReference type="EMBL" id="ORY98718.1"/>
    </source>
</evidence>
<dbReference type="OrthoDB" id="5390at2759"/>
<dbReference type="PANTHER" id="PTHR13191:SF0">
    <property type="entry name" value="RIBOSOMAL RNA-PROCESSING PROTEIN 7 HOMOLOG A-RELATED"/>
    <property type="match status" value="1"/>
</dbReference>
<feature type="domain" description="Ribosomal RNA-processing protein 7 C-terminal" evidence="3">
    <location>
        <begin position="162"/>
        <end position="269"/>
    </location>
</feature>
<dbReference type="GO" id="GO:0034456">
    <property type="term" value="C:UTP-C complex"/>
    <property type="evidence" value="ECO:0007669"/>
    <property type="project" value="TreeGrafter"/>
</dbReference>
<dbReference type="STRING" id="13706.A0A1X2HI34"/>
<organism evidence="5 6">
    <name type="scientific">Syncephalastrum racemosum</name>
    <name type="common">Filamentous fungus</name>
    <dbReference type="NCBI Taxonomy" id="13706"/>
    <lineage>
        <taxon>Eukaryota</taxon>
        <taxon>Fungi</taxon>
        <taxon>Fungi incertae sedis</taxon>
        <taxon>Mucoromycota</taxon>
        <taxon>Mucoromycotina</taxon>
        <taxon>Mucoromycetes</taxon>
        <taxon>Mucorales</taxon>
        <taxon>Syncephalastraceae</taxon>
        <taxon>Syncephalastrum</taxon>
    </lineage>
</organism>
<evidence type="ECO:0000256" key="1">
    <source>
        <dbReference type="ARBA" id="ARBA00006110"/>
    </source>
</evidence>
<dbReference type="GO" id="GO:0006364">
    <property type="term" value="P:rRNA processing"/>
    <property type="evidence" value="ECO:0007669"/>
    <property type="project" value="TreeGrafter"/>
</dbReference>
<gene>
    <name evidence="5" type="ORF">BCR43DRAFT_522802</name>
</gene>
<dbReference type="GO" id="GO:0000028">
    <property type="term" value="P:ribosomal small subunit assembly"/>
    <property type="evidence" value="ECO:0007669"/>
    <property type="project" value="TreeGrafter"/>
</dbReference>